<dbReference type="InterPro" id="IPR042100">
    <property type="entry name" value="Bug_dom1"/>
</dbReference>
<dbReference type="EMBL" id="UWPJ01000027">
    <property type="protein sequence ID" value="VCU71493.1"/>
    <property type="molecule type" value="Genomic_DNA"/>
</dbReference>
<dbReference type="Gene3D" id="3.40.190.150">
    <property type="entry name" value="Bordetella uptake gene, domain 1"/>
    <property type="match status" value="1"/>
</dbReference>
<proteinExistence type="inferred from homology"/>
<dbReference type="Pfam" id="PF03401">
    <property type="entry name" value="TctC"/>
    <property type="match status" value="1"/>
</dbReference>
<dbReference type="RefSeq" id="WP_124081091.1">
    <property type="nucleotide sequence ID" value="NZ_UWPJ01000027.1"/>
</dbReference>
<evidence type="ECO:0000256" key="2">
    <source>
        <dbReference type="SAM" id="SignalP"/>
    </source>
</evidence>
<evidence type="ECO:0000313" key="4">
    <source>
        <dbReference type="Proteomes" id="UP000277294"/>
    </source>
</evidence>
<reference evidence="3 4" key="1">
    <citation type="submission" date="2018-10" db="EMBL/GenBank/DDBJ databases">
        <authorList>
            <person name="Criscuolo A."/>
        </authorList>
    </citation>
    <scope>NUCLEOTIDE SEQUENCE [LARGE SCALE GENOMIC DNA]</scope>
    <source>
        <strain evidence="3">DnA1</strain>
    </source>
</reference>
<evidence type="ECO:0000256" key="1">
    <source>
        <dbReference type="ARBA" id="ARBA00006987"/>
    </source>
</evidence>
<dbReference type="PANTHER" id="PTHR42928:SF5">
    <property type="entry name" value="BLR1237 PROTEIN"/>
    <property type="match status" value="1"/>
</dbReference>
<name>A0A3P4B5B9_9BURK</name>
<dbReference type="SUPFAM" id="SSF53850">
    <property type="entry name" value="Periplasmic binding protein-like II"/>
    <property type="match status" value="1"/>
</dbReference>
<keyword evidence="4" id="KW-1185">Reference proteome</keyword>
<organism evidence="3 4">
    <name type="scientific">Pigmentiphaga humi</name>
    <dbReference type="NCBI Taxonomy" id="2478468"/>
    <lineage>
        <taxon>Bacteria</taxon>
        <taxon>Pseudomonadati</taxon>
        <taxon>Pseudomonadota</taxon>
        <taxon>Betaproteobacteria</taxon>
        <taxon>Burkholderiales</taxon>
        <taxon>Alcaligenaceae</taxon>
        <taxon>Pigmentiphaga</taxon>
    </lineage>
</organism>
<dbReference type="OrthoDB" id="8627412at2"/>
<dbReference type="PANTHER" id="PTHR42928">
    <property type="entry name" value="TRICARBOXYLATE-BINDING PROTEIN"/>
    <property type="match status" value="1"/>
</dbReference>
<keyword evidence="2" id="KW-0732">Signal</keyword>
<comment type="similarity">
    <text evidence="1">Belongs to the UPF0065 (bug) family.</text>
</comment>
<feature type="signal peptide" evidence="2">
    <location>
        <begin position="1"/>
        <end position="22"/>
    </location>
</feature>
<protein>
    <submittedName>
        <fullName evidence="3">Tripartite tricarboxylate transporter family receptor</fullName>
    </submittedName>
</protein>
<dbReference type="AlphaFoldDB" id="A0A3P4B5B9"/>
<dbReference type="CDD" id="cd07012">
    <property type="entry name" value="PBP2_Bug_TTT"/>
    <property type="match status" value="1"/>
</dbReference>
<dbReference type="Proteomes" id="UP000277294">
    <property type="component" value="Unassembled WGS sequence"/>
</dbReference>
<feature type="chain" id="PRO_5018193489" evidence="2">
    <location>
        <begin position="23"/>
        <end position="323"/>
    </location>
</feature>
<dbReference type="InterPro" id="IPR005064">
    <property type="entry name" value="BUG"/>
</dbReference>
<gene>
    <name evidence="3" type="ORF">PIGHUM_03578</name>
</gene>
<evidence type="ECO:0000313" key="3">
    <source>
        <dbReference type="EMBL" id="VCU71493.1"/>
    </source>
</evidence>
<dbReference type="PIRSF" id="PIRSF017082">
    <property type="entry name" value="YflP"/>
    <property type="match status" value="1"/>
</dbReference>
<sequence length="323" mass="33967">MRRPLILSMAACALLGSSIAQAQSSYPSRPVTIVVTLAAGATNDIVARALAQKLTELTRQTFVVENRTGGNGTIGAAHVARAAPDGYTLLLGNTSTLAIHPSLFSKLDYDPVKDFVPASILAESPSVMVVNPAVPARTLKEFIAYAKANPKGVAYGSPGSGSPFHLSGELFNSQAGTTMLHVPYRGNAPAMTDLMGGQIQVMFDNTPNVIPQIRAGKLRALAATSRERIPQLPDVPTLAEEGFPAAESTSFFALVAPKGTSPEVIGKLSEKVREAMHDPAVQKRLDELGAVAVGNTPPQAQRYLDEQVAKWSTVVKASGAKAD</sequence>
<keyword evidence="3" id="KW-0675">Receptor</keyword>
<dbReference type="Gene3D" id="3.40.190.10">
    <property type="entry name" value="Periplasmic binding protein-like II"/>
    <property type="match status" value="1"/>
</dbReference>
<accession>A0A3P4B5B9</accession>